<evidence type="ECO:0000256" key="11">
    <source>
        <dbReference type="PROSITE-ProRule" id="PRU00042"/>
    </source>
</evidence>
<dbReference type="Gene3D" id="3.30.160.60">
    <property type="entry name" value="Classic Zinc Finger"/>
    <property type="match status" value="9"/>
</dbReference>
<evidence type="ECO:0000256" key="6">
    <source>
        <dbReference type="ARBA" id="ARBA00022833"/>
    </source>
</evidence>
<feature type="domain" description="C2H2-type" evidence="13">
    <location>
        <begin position="808"/>
        <end position="836"/>
    </location>
</feature>
<keyword evidence="9" id="KW-0804">Transcription</keyword>
<evidence type="ECO:0000256" key="9">
    <source>
        <dbReference type="ARBA" id="ARBA00023163"/>
    </source>
</evidence>
<feature type="binding site" evidence="12">
    <location>
        <position position="55"/>
    </location>
    <ligand>
        <name>Zn(2+)</name>
        <dbReference type="ChEBI" id="CHEBI:29105"/>
    </ligand>
</feature>
<feature type="domain" description="C2H2-type" evidence="13">
    <location>
        <begin position="507"/>
        <end position="535"/>
    </location>
</feature>
<dbReference type="InterPro" id="IPR013087">
    <property type="entry name" value="Znf_C2H2_type"/>
</dbReference>
<dbReference type="Pfam" id="PF00096">
    <property type="entry name" value="zf-C2H2"/>
    <property type="match status" value="2"/>
</dbReference>
<keyword evidence="10" id="KW-0539">Nucleus</keyword>
<comment type="caution">
    <text evidence="15">The sequence shown here is derived from an EMBL/GenBank/DDBJ whole genome shotgun (WGS) entry which is preliminary data.</text>
</comment>
<evidence type="ECO:0000256" key="12">
    <source>
        <dbReference type="PROSITE-ProRule" id="PRU01263"/>
    </source>
</evidence>
<feature type="binding site" evidence="12">
    <location>
        <position position="58"/>
    </location>
    <ligand>
        <name>Zn(2+)</name>
        <dbReference type="ChEBI" id="CHEBI:29105"/>
    </ligand>
</feature>
<evidence type="ECO:0000313" key="16">
    <source>
        <dbReference type="Proteomes" id="UP001107558"/>
    </source>
</evidence>
<feature type="domain" description="C2H2-type" evidence="13">
    <location>
        <begin position="407"/>
        <end position="429"/>
    </location>
</feature>
<feature type="domain" description="C2H2-type" evidence="13">
    <location>
        <begin position="750"/>
        <end position="777"/>
    </location>
</feature>
<dbReference type="SMART" id="SM00355">
    <property type="entry name" value="ZnF_C2H2"/>
    <property type="match status" value="21"/>
</dbReference>
<keyword evidence="3 12" id="KW-0479">Metal-binding</keyword>
<dbReference type="Pfam" id="PF07776">
    <property type="entry name" value="zf-AD"/>
    <property type="match status" value="1"/>
</dbReference>
<dbReference type="EMBL" id="JADBJN010000004">
    <property type="protein sequence ID" value="KAG5666770.1"/>
    <property type="molecule type" value="Genomic_DNA"/>
</dbReference>
<evidence type="ECO:0000256" key="10">
    <source>
        <dbReference type="ARBA" id="ARBA00023242"/>
    </source>
</evidence>
<dbReference type="OrthoDB" id="7786459at2759"/>
<dbReference type="GO" id="GO:0005634">
    <property type="term" value="C:nucleus"/>
    <property type="evidence" value="ECO:0007669"/>
    <property type="project" value="UniProtKB-SubCell"/>
</dbReference>
<keyword evidence="4" id="KW-0677">Repeat</keyword>
<gene>
    <name evidence="15" type="ORF">PVAND_014780</name>
</gene>
<dbReference type="SMART" id="SM00868">
    <property type="entry name" value="zf-AD"/>
    <property type="match status" value="3"/>
</dbReference>
<feature type="domain" description="C2H2-type" evidence="13">
    <location>
        <begin position="780"/>
        <end position="807"/>
    </location>
</feature>
<feature type="domain" description="C2H2-type" evidence="13">
    <location>
        <begin position="662"/>
        <end position="690"/>
    </location>
</feature>
<evidence type="ECO:0000313" key="15">
    <source>
        <dbReference type="EMBL" id="KAG5666770.1"/>
    </source>
</evidence>
<evidence type="ECO:0000256" key="5">
    <source>
        <dbReference type="ARBA" id="ARBA00022771"/>
    </source>
</evidence>
<sequence>MQSLCRICRKDCLRPSSSIEISSIHEGVLIHEMLSKTCPIDIDDPITQLFPQKVCHECLEVLTAAYNLQRVSVESDQYFRQMIFSDKLVVKSEKDVENLVKEEEIDIIDDDSMPYEEPEIEMETENIAYIVPLPKVSKKSSINFNPRIVAESSASFDPFYECNFCQIQLKPRSNMLKHLKHEHDPILLPYNCNYCPARFKSDHKRELHESIQHDDENEISVFICEYCGVNGVSKEGMRHHLIDDHDIRDNRKLKIQDLFNFSPRPCNKAQKYEDIIYACNFCDVKLKPRQNLIRHMQRKHDPKVLPYYCKKCPLRFKDAEKRATHVTTHEPDEPKIFICELCTVTGTRENGMLQHKMDDHGVQIEGEISSQIFNVEENVAVKKKSSEIFHPRPADGSWSIGFEDTSYACNFCDQKIKPKSRMLYHMRSHNPQLFPHACKLCISRFKTTNELSTHMRLLHDENDEPNILTCDLCGVTGTNKEGMENHMTDDHLLIPFRPSKRGHSEIYRCTLCSAKFMQKKSLDNHMLARHRETTKCDSCDAEFTTKRDMSNHVMQVHCKLFREVEPHEITVNLKCIKCEEEYSSYEQLIEHVMGHKQSFKTEKTKCHFCPRNLKNYHDFLEHAKYHAQPCTHECLTCKKRYPFDDKLFSHVKNHKRYDCYKVECKKCKQKFRSAKDLEIHDKVKHNKETLFICPICAKSMSSANGLDQHIRYVHNKDQEKKFQCKSCPMKFILKTKLIRHEAIHSTERPHVCEICGNSFKHSEGLNLHMKRHNGTLERKHACNQCNHRFTTKHRLEQHMMTHTGLKPHECKFCDRAYASKGDLVKHMQKLHVGDAIYQCDKCPRAFRLIVELREHQSEHATY</sequence>
<dbReference type="PROSITE" id="PS00028">
    <property type="entry name" value="ZINC_FINGER_C2H2_1"/>
    <property type="match status" value="18"/>
</dbReference>
<dbReference type="PANTHER" id="PTHR24376:SF243">
    <property type="entry name" value="C2H2-TYPE DOMAIN-CONTAINING PROTEIN"/>
    <property type="match status" value="1"/>
</dbReference>
<feature type="binding site" evidence="12">
    <location>
        <position position="8"/>
    </location>
    <ligand>
        <name>Zn(2+)</name>
        <dbReference type="ChEBI" id="CHEBI:29105"/>
    </ligand>
</feature>
<feature type="domain" description="C2H2-type" evidence="13">
    <location>
        <begin position="722"/>
        <end position="749"/>
    </location>
</feature>
<accession>A0A9J6BAQ1</accession>
<dbReference type="Proteomes" id="UP001107558">
    <property type="component" value="Chromosome 4"/>
</dbReference>
<evidence type="ECO:0008006" key="17">
    <source>
        <dbReference type="Google" id="ProtNLM"/>
    </source>
</evidence>
<dbReference type="PROSITE" id="PS51915">
    <property type="entry name" value="ZAD"/>
    <property type="match status" value="1"/>
</dbReference>
<keyword evidence="6 12" id="KW-0862">Zinc</keyword>
<dbReference type="InterPro" id="IPR036236">
    <property type="entry name" value="Znf_C2H2_sf"/>
</dbReference>
<dbReference type="SUPFAM" id="SSF57716">
    <property type="entry name" value="Glucocorticoid receptor-like (DNA-binding domain)"/>
    <property type="match status" value="1"/>
</dbReference>
<dbReference type="GO" id="GO:0001228">
    <property type="term" value="F:DNA-binding transcription activator activity, RNA polymerase II-specific"/>
    <property type="evidence" value="ECO:0007669"/>
    <property type="project" value="TreeGrafter"/>
</dbReference>
<evidence type="ECO:0000259" key="14">
    <source>
        <dbReference type="PROSITE" id="PS51915"/>
    </source>
</evidence>
<name>A0A9J6BAQ1_POLVA</name>
<feature type="domain" description="C2H2-type" evidence="13">
    <location>
        <begin position="436"/>
        <end position="464"/>
    </location>
</feature>
<feature type="binding site" evidence="12">
    <location>
        <position position="5"/>
    </location>
    <ligand>
        <name>Zn(2+)</name>
        <dbReference type="ChEBI" id="CHEBI:29105"/>
    </ligand>
</feature>
<comment type="similarity">
    <text evidence="2">Belongs to the krueppel C2H2-type zinc-finger protein family.</text>
</comment>
<dbReference type="SUPFAM" id="SSF57667">
    <property type="entry name" value="beta-beta-alpha zinc fingers"/>
    <property type="match status" value="6"/>
</dbReference>
<evidence type="ECO:0000256" key="7">
    <source>
        <dbReference type="ARBA" id="ARBA00023015"/>
    </source>
</evidence>
<keyword evidence="8" id="KW-0238">DNA-binding</keyword>
<dbReference type="GO" id="GO:0000978">
    <property type="term" value="F:RNA polymerase II cis-regulatory region sequence-specific DNA binding"/>
    <property type="evidence" value="ECO:0007669"/>
    <property type="project" value="TreeGrafter"/>
</dbReference>
<evidence type="ECO:0000256" key="4">
    <source>
        <dbReference type="ARBA" id="ARBA00022737"/>
    </source>
</evidence>
<organism evidence="15 16">
    <name type="scientific">Polypedilum vanderplanki</name>
    <name type="common">Sleeping chironomid midge</name>
    <dbReference type="NCBI Taxonomy" id="319348"/>
    <lineage>
        <taxon>Eukaryota</taxon>
        <taxon>Metazoa</taxon>
        <taxon>Ecdysozoa</taxon>
        <taxon>Arthropoda</taxon>
        <taxon>Hexapoda</taxon>
        <taxon>Insecta</taxon>
        <taxon>Pterygota</taxon>
        <taxon>Neoptera</taxon>
        <taxon>Endopterygota</taxon>
        <taxon>Diptera</taxon>
        <taxon>Nematocera</taxon>
        <taxon>Chironomoidea</taxon>
        <taxon>Chironomidae</taxon>
        <taxon>Chironominae</taxon>
        <taxon>Polypedilum</taxon>
        <taxon>Polypedilum</taxon>
    </lineage>
</organism>
<dbReference type="GO" id="GO:0008270">
    <property type="term" value="F:zinc ion binding"/>
    <property type="evidence" value="ECO:0007669"/>
    <property type="project" value="UniProtKB-UniRule"/>
</dbReference>
<keyword evidence="5 11" id="KW-0863">Zinc-finger</keyword>
<comment type="subcellular location">
    <subcellularLocation>
        <location evidence="1">Nucleus</location>
    </subcellularLocation>
</comment>
<keyword evidence="7" id="KW-0805">Transcription regulation</keyword>
<feature type="domain" description="C2H2-type" evidence="13">
    <location>
        <begin position="691"/>
        <end position="719"/>
    </location>
</feature>
<dbReference type="AlphaFoldDB" id="A0A9J6BAQ1"/>
<dbReference type="InterPro" id="IPR012934">
    <property type="entry name" value="Znf_AD"/>
</dbReference>
<evidence type="ECO:0000259" key="13">
    <source>
        <dbReference type="PROSITE" id="PS50157"/>
    </source>
</evidence>
<keyword evidence="16" id="KW-1185">Reference proteome</keyword>
<evidence type="ECO:0000256" key="3">
    <source>
        <dbReference type="ARBA" id="ARBA00022723"/>
    </source>
</evidence>
<dbReference type="PROSITE" id="PS50157">
    <property type="entry name" value="ZINC_FINGER_C2H2_2"/>
    <property type="match status" value="12"/>
</dbReference>
<feature type="domain" description="C2H2-type" evidence="13">
    <location>
        <begin position="190"/>
        <end position="218"/>
    </location>
</feature>
<dbReference type="PANTHER" id="PTHR24376">
    <property type="entry name" value="ZINC FINGER PROTEIN"/>
    <property type="match status" value="1"/>
</dbReference>
<evidence type="ECO:0000256" key="1">
    <source>
        <dbReference type="ARBA" id="ARBA00004123"/>
    </source>
</evidence>
<evidence type="ECO:0000256" key="8">
    <source>
        <dbReference type="ARBA" id="ARBA00023125"/>
    </source>
</evidence>
<feature type="domain" description="ZAD" evidence="14">
    <location>
        <begin position="3"/>
        <end position="82"/>
    </location>
</feature>
<reference evidence="15" key="1">
    <citation type="submission" date="2021-03" db="EMBL/GenBank/DDBJ databases">
        <title>Chromosome level genome of the anhydrobiotic midge Polypedilum vanderplanki.</title>
        <authorList>
            <person name="Yoshida Y."/>
            <person name="Kikawada T."/>
            <person name="Gusev O."/>
        </authorList>
    </citation>
    <scope>NUCLEOTIDE SEQUENCE</scope>
    <source>
        <strain evidence="15">NIAS01</strain>
        <tissue evidence="15">Whole body or cell culture</tissue>
    </source>
</reference>
<dbReference type="FunFam" id="3.30.160.60:FF:001370">
    <property type="entry name" value="Zinc finger protein"/>
    <property type="match status" value="1"/>
</dbReference>
<protein>
    <recommendedName>
        <fullName evidence="17">Zinc finger protein</fullName>
    </recommendedName>
</protein>
<feature type="domain" description="C2H2-type" evidence="13">
    <location>
        <begin position="307"/>
        <end position="334"/>
    </location>
</feature>
<proteinExistence type="inferred from homology"/>
<feature type="domain" description="C2H2-type" evidence="13">
    <location>
        <begin position="837"/>
        <end position="862"/>
    </location>
</feature>
<evidence type="ECO:0000256" key="2">
    <source>
        <dbReference type="ARBA" id="ARBA00006991"/>
    </source>
</evidence>